<evidence type="ECO:0000259" key="6">
    <source>
        <dbReference type="Pfam" id="PF02608"/>
    </source>
</evidence>
<dbReference type="PANTHER" id="PTHR34296:SF2">
    <property type="entry name" value="ABC TRANSPORTER GUANOSINE-BINDING PROTEIN NUPN"/>
    <property type="match status" value="1"/>
</dbReference>
<dbReference type="GO" id="GO:0005886">
    <property type="term" value="C:plasma membrane"/>
    <property type="evidence" value="ECO:0007669"/>
    <property type="project" value="UniProtKB-SubCell"/>
</dbReference>
<dbReference type="AlphaFoldDB" id="A0A2U2CCP1"/>
<dbReference type="InterPro" id="IPR050957">
    <property type="entry name" value="BMP_lipoprotein"/>
</dbReference>
<evidence type="ECO:0000256" key="1">
    <source>
        <dbReference type="ARBA" id="ARBA00004236"/>
    </source>
</evidence>
<comment type="caution">
    <text evidence="7">The sequence shown here is derived from an EMBL/GenBank/DDBJ whole genome shotgun (WGS) entry which is preliminary data.</text>
</comment>
<protein>
    <submittedName>
        <fullName evidence="7">BMP family ABC transporter substrate-binding protein</fullName>
    </submittedName>
</protein>
<keyword evidence="5" id="KW-0449">Lipoprotein</keyword>
<evidence type="ECO:0000313" key="8">
    <source>
        <dbReference type="Proteomes" id="UP000244940"/>
    </source>
</evidence>
<accession>A0A2U2CCP1</accession>
<gene>
    <name evidence="7" type="ORF">C4N9_07890</name>
</gene>
<evidence type="ECO:0000256" key="2">
    <source>
        <dbReference type="ARBA" id="ARBA00022475"/>
    </source>
</evidence>
<dbReference type="Gene3D" id="3.40.50.2300">
    <property type="match status" value="2"/>
</dbReference>
<dbReference type="PANTHER" id="PTHR34296">
    <property type="entry name" value="TRANSCRIPTIONAL ACTIVATOR PROTEIN MED"/>
    <property type="match status" value="1"/>
</dbReference>
<dbReference type="InterPro" id="IPR003760">
    <property type="entry name" value="PnrA-like"/>
</dbReference>
<dbReference type="Proteomes" id="UP000244940">
    <property type="component" value="Unassembled WGS sequence"/>
</dbReference>
<evidence type="ECO:0000256" key="4">
    <source>
        <dbReference type="ARBA" id="ARBA00023136"/>
    </source>
</evidence>
<dbReference type="OrthoDB" id="149576at2"/>
<comment type="subcellular location">
    <subcellularLocation>
        <location evidence="1">Cell membrane</location>
    </subcellularLocation>
</comment>
<proteinExistence type="predicted"/>
<dbReference type="EMBL" id="QEYD01000004">
    <property type="protein sequence ID" value="PWE29656.1"/>
    <property type="molecule type" value="Genomic_DNA"/>
</dbReference>
<reference evidence="7 8" key="1">
    <citation type="submission" date="2018-05" db="EMBL/GenBank/DDBJ databases">
        <title>Pararhodobacter marina sp. nov., isolated from deep-sea water of the Indian Ocean.</title>
        <authorList>
            <person name="Lai Q.Sr."/>
            <person name="Liu X."/>
            <person name="Shao Z."/>
        </authorList>
    </citation>
    <scope>NUCLEOTIDE SEQUENCE [LARGE SCALE GENOMIC DNA]</scope>
    <source>
        <strain evidence="7 8">CIC4N-9</strain>
    </source>
</reference>
<evidence type="ECO:0000256" key="3">
    <source>
        <dbReference type="ARBA" id="ARBA00022729"/>
    </source>
</evidence>
<keyword evidence="8" id="KW-1185">Reference proteome</keyword>
<sequence>MAARLRGICMKIAVVFVGELHDQGFNASGLEGALRARDLPGVEIEIVNDLPYDEAAIEQALFAVAARAEGCVIVGGQGNRVTHAVAAACPRTAFAVVQGEVTGPNLASYDVLQEESAFLAGVLAARMTRSGIVGHLSGHRVTPGLKGRAAFVSGVAQADPSVRVLTGFCGTQDDSAVTRAWTEALAGEGVDILFTMLNAARGGAIAACRSAGIRQIGNVIDWCAVDPAVFIGSAMAGIDRGVERAIRDMLAGVSPDTVVPLGLATSDAIKLSMAPDVPATVMDEIAAMAGALSQGRILPATIYSGPEMERA</sequence>
<evidence type="ECO:0000256" key="5">
    <source>
        <dbReference type="ARBA" id="ARBA00023288"/>
    </source>
</evidence>
<organism evidence="7 8">
    <name type="scientific">Pararhodobacter marinus</name>
    <dbReference type="NCBI Taxonomy" id="2184063"/>
    <lineage>
        <taxon>Bacteria</taxon>
        <taxon>Pseudomonadati</taxon>
        <taxon>Pseudomonadota</taxon>
        <taxon>Alphaproteobacteria</taxon>
        <taxon>Rhodobacterales</taxon>
        <taxon>Paracoccaceae</taxon>
        <taxon>Pararhodobacter</taxon>
    </lineage>
</organism>
<dbReference type="CDD" id="cd06304">
    <property type="entry name" value="PBP1_BmpA_Med_PnrA-like"/>
    <property type="match status" value="1"/>
</dbReference>
<name>A0A2U2CCP1_9RHOB</name>
<keyword evidence="2" id="KW-1003">Cell membrane</keyword>
<keyword evidence="3" id="KW-0732">Signal</keyword>
<evidence type="ECO:0000313" key="7">
    <source>
        <dbReference type="EMBL" id="PWE29656.1"/>
    </source>
</evidence>
<keyword evidence="4" id="KW-0472">Membrane</keyword>
<feature type="domain" description="ABC transporter substrate-binding protein PnrA-like" evidence="6">
    <location>
        <begin position="11"/>
        <end position="252"/>
    </location>
</feature>
<dbReference type="Pfam" id="PF02608">
    <property type="entry name" value="Bmp"/>
    <property type="match status" value="1"/>
</dbReference>